<keyword evidence="8 11" id="KW-0472">Membrane</keyword>
<evidence type="ECO:0000256" key="1">
    <source>
        <dbReference type="ARBA" id="ARBA00004610"/>
    </source>
</evidence>
<comment type="similarity">
    <text evidence="9">Belongs to the connexin family.</text>
</comment>
<evidence type="ECO:0000313" key="14">
    <source>
        <dbReference type="EMBL" id="KAG8566352.1"/>
    </source>
</evidence>
<evidence type="ECO:0000256" key="6">
    <source>
        <dbReference type="ARBA" id="ARBA00022949"/>
    </source>
</evidence>
<dbReference type="PANTHER" id="PTHR11984">
    <property type="entry name" value="CONNEXIN"/>
    <property type="match status" value="1"/>
</dbReference>
<evidence type="ECO:0000256" key="4">
    <source>
        <dbReference type="ARBA" id="ARBA00022692"/>
    </source>
</evidence>
<dbReference type="EMBL" id="WNYA01000006">
    <property type="protein sequence ID" value="KAG8566352.1"/>
    <property type="molecule type" value="Genomic_DNA"/>
</dbReference>
<evidence type="ECO:0000256" key="2">
    <source>
        <dbReference type="ARBA" id="ARBA00004651"/>
    </source>
</evidence>
<feature type="domain" description="Connexin N-terminal" evidence="12">
    <location>
        <begin position="57"/>
        <end position="90"/>
    </location>
</feature>
<dbReference type="SMART" id="SM01089">
    <property type="entry name" value="Connexin_CCC"/>
    <property type="match status" value="1"/>
</dbReference>
<organism evidence="14 15">
    <name type="scientific">Engystomops pustulosus</name>
    <name type="common">Tungara frog</name>
    <name type="synonym">Physalaemus pustulosus</name>
    <dbReference type="NCBI Taxonomy" id="76066"/>
    <lineage>
        <taxon>Eukaryota</taxon>
        <taxon>Metazoa</taxon>
        <taxon>Chordata</taxon>
        <taxon>Craniata</taxon>
        <taxon>Vertebrata</taxon>
        <taxon>Euteleostomi</taxon>
        <taxon>Amphibia</taxon>
        <taxon>Batrachia</taxon>
        <taxon>Anura</taxon>
        <taxon>Neobatrachia</taxon>
        <taxon>Hyloidea</taxon>
        <taxon>Leptodactylidae</taxon>
        <taxon>Leiuperinae</taxon>
        <taxon>Engystomops</taxon>
    </lineage>
</organism>
<keyword evidence="5 9" id="KW-0303">Gap junction</keyword>
<dbReference type="InterPro" id="IPR000500">
    <property type="entry name" value="Connexin"/>
</dbReference>
<feature type="transmembrane region" description="Helical" evidence="11">
    <location>
        <begin position="91"/>
        <end position="109"/>
    </location>
</feature>
<name>A0AAV7AYQ9_ENGPU</name>
<evidence type="ECO:0000256" key="10">
    <source>
        <dbReference type="SAM" id="MobiDB-lite"/>
    </source>
</evidence>
<dbReference type="PRINTS" id="PR00206">
    <property type="entry name" value="CONNEXIN"/>
</dbReference>
<evidence type="ECO:0000259" key="13">
    <source>
        <dbReference type="SMART" id="SM01089"/>
    </source>
</evidence>
<sequence>MQATKEPASRIRGDMGEWGFLSSLLDAVQEHSPMVGRFWLVVMLIFRILILATVGSDMFEDEQEEFVCNTLQPGCRQVCYDQAFPISHYRFWVFHIVLLSAPAVLFVIYSMHQNAKIGRDTEEDEAAQRGQQAITRTKLKSEQRGRHIRTFYIINVVMRILAEVGFLVGQWFLYGFKVSPEYACVRSPCPNTVDCFVSRPTEKTIFLQFYFVVGIISALLSVSELLHILVKGKCRSRDGLGPSPPPAYERDNWSNREHERTNHFLLQRQTNDERRASGAGGHRLSIAYPPGSAYKLKVTPSTAISSKSSRLIKGDLTV</sequence>
<evidence type="ECO:0000313" key="15">
    <source>
        <dbReference type="Proteomes" id="UP000824782"/>
    </source>
</evidence>
<comment type="function">
    <text evidence="9">One gap junction consists of a cluster of closely packed pairs of transmembrane channels, the connexons, through which materials of low MW diffuse from one cell to a neighboring cell.</text>
</comment>
<feature type="transmembrane region" description="Helical" evidence="11">
    <location>
        <begin position="38"/>
        <end position="56"/>
    </location>
</feature>
<comment type="subunit">
    <text evidence="9">A connexon is composed of a hexamer of connexins.</text>
</comment>
<evidence type="ECO:0000256" key="7">
    <source>
        <dbReference type="ARBA" id="ARBA00022989"/>
    </source>
</evidence>
<protein>
    <recommendedName>
        <fullName evidence="9">Gap junction protein</fullName>
    </recommendedName>
</protein>
<dbReference type="PROSITE" id="PS00407">
    <property type="entry name" value="CONNEXINS_1"/>
    <property type="match status" value="1"/>
</dbReference>
<feature type="domain" description="Connexin cysteine-rich" evidence="13">
    <location>
        <begin position="162"/>
        <end position="228"/>
    </location>
</feature>
<feature type="transmembrane region" description="Helical" evidence="11">
    <location>
        <begin position="150"/>
        <end position="173"/>
    </location>
</feature>
<dbReference type="Gene3D" id="1.20.1440.80">
    <property type="entry name" value="Gap junction channel protein cysteine-rich domain"/>
    <property type="match status" value="1"/>
</dbReference>
<dbReference type="PANTHER" id="PTHR11984:SF5">
    <property type="entry name" value="GAP JUNCTION DELTA-3 PROTEIN"/>
    <property type="match status" value="1"/>
</dbReference>
<dbReference type="InterPro" id="IPR038359">
    <property type="entry name" value="Connexin_N_sf"/>
</dbReference>
<keyword evidence="15" id="KW-1185">Reference proteome</keyword>
<evidence type="ECO:0000259" key="12">
    <source>
        <dbReference type="SMART" id="SM00037"/>
    </source>
</evidence>
<accession>A0AAV7AYQ9</accession>
<dbReference type="GO" id="GO:0005922">
    <property type="term" value="C:connexin complex"/>
    <property type="evidence" value="ECO:0007669"/>
    <property type="project" value="InterPro"/>
</dbReference>
<dbReference type="Proteomes" id="UP000824782">
    <property type="component" value="Unassembled WGS sequence"/>
</dbReference>
<evidence type="ECO:0000256" key="11">
    <source>
        <dbReference type="SAM" id="Phobius"/>
    </source>
</evidence>
<reference evidence="14" key="1">
    <citation type="thesis" date="2020" institute="ProQuest LLC" country="789 East Eisenhower Parkway, Ann Arbor, MI, USA">
        <title>Comparative Genomics and Chromosome Evolution.</title>
        <authorList>
            <person name="Mudd A.B."/>
        </authorList>
    </citation>
    <scope>NUCLEOTIDE SEQUENCE</scope>
    <source>
        <strain evidence="14">237g6f4</strain>
        <tissue evidence="14">Blood</tissue>
    </source>
</reference>
<evidence type="ECO:0000256" key="5">
    <source>
        <dbReference type="ARBA" id="ARBA00022868"/>
    </source>
</evidence>
<dbReference type="PROSITE" id="PS00408">
    <property type="entry name" value="CONNEXINS_2"/>
    <property type="match status" value="1"/>
</dbReference>
<gene>
    <name evidence="14" type="ORF">GDO81_013195</name>
</gene>
<feature type="transmembrane region" description="Helical" evidence="11">
    <location>
        <begin position="209"/>
        <end position="230"/>
    </location>
</feature>
<dbReference type="InterPro" id="IPR019570">
    <property type="entry name" value="Connexin_CCC"/>
</dbReference>
<dbReference type="GO" id="GO:0086077">
    <property type="term" value="F:gap junction channel activity involved in AV node cell-bundle of His cell electrical coupling"/>
    <property type="evidence" value="ECO:0007669"/>
    <property type="project" value="TreeGrafter"/>
</dbReference>
<dbReference type="GO" id="GO:0007267">
    <property type="term" value="P:cell-cell signaling"/>
    <property type="evidence" value="ECO:0007669"/>
    <property type="project" value="TreeGrafter"/>
</dbReference>
<feature type="region of interest" description="Disordered" evidence="10">
    <location>
        <begin position="263"/>
        <end position="282"/>
    </location>
</feature>
<keyword evidence="6" id="KW-0965">Cell junction</keyword>
<proteinExistence type="inferred from homology"/>
<dbReference type="InterPro" id="IPR017990">
    <property type="entry name" value="Connexin_CS"/>
</dbReference>
<dbReference type="Pfam" id="PF00029">
    <property type="entry name" value="Connexin"/>
    <property type="match status" value="1"/>
</dbReference>
<dbReference type="AlphaFoldDB" id="A0AAV7AYQ9"/>
<evidence type="ECO:0000256" key="3">
    <source>
        <dbReference type="ARBA" id="ARBA00022475"/>
    </source>
</evidence>
<evidence type="ECO:0000256" key="9">
    <source>
        <dbReference type="RuleBase" id="RU000630"/>
    </source>
</evidence>
<keyword evidence="7 11" id="KW-1133">Transmembrane helix</keyword>
<comment type="subcellular location">
    <subcellularLocation>
        <location evidence="1">Cell junction</location>
        <location evidence="1">Gap junction</location>
    </subcellularLocation>
    <subcellularLocation>
        <location evidence="2 9">Cell membrane</location>
        <topology evidence="2 9">Multi-pass membrane protein</topology>
    </subcellularLocation>
</comment>
<keyword evidence="4 9" id="KW-0812">Transmembrane</keyword>
<keyword evidence="3" id="KW-1003">Cell membrane</keyword>
<dbReference type="SMART" id="SM00037">
    <property type="entry name" value="CNX"/>
    <property type="match status" value="1"/>
</dbReference>
<dbReference type="InterPro" id="IPR013092">
    <property type="entry name" value="Connexin_N"/>
</dbReference>
<evidence type="ECO:0000256" key="8">
    <source>
        <dbReference type="ARBA" id="ARBA00023136"/>
    </source>
</evidence>
<comment type="caution">
    <text evidence="14">The sequence shown here is derived from an EMBL/GenBank/DDBJ whole genome shotgun (WGS) entry which is preliminary data.</text>
</comment>